<evidence type="ECO:0000313" key="3">
    <source>
        <dbReference type="Proteomes" id="UP001209076"/>
    </source>
</evidence>
<protein>
    <recommendedName>
        <fullName evidence="4">SLH domain-containing protein</fullName>
    </recommendedName>
</protein>
<evidence type="ECO:0008006" key="4">
    <source>
        <dbReference type="Google" id="ProtNLM"/>
    </source>
</evidence>
<dbReference type="EMBL" id="JAOEGN010000002">
    <property type="protein sequence ID" value="MCU0104287.1"/>
    <property type="molecule type" value="Genomic_DNA"/>
</dbReference>
<reference evidence="3" key="1">
    <citation type="submission" date="2023-07" db="EMBL/GenBank/DDBJ databases">
        <title>Novel Mycoplasma species identified in domestic and wild animals.</title>
        <authorList>
            <person name="Volokhov D.V."/>
            <person name="Furtak V.A."/>
            <person name="Zagorodnyaya T.A."/>
        </authorList>
    </citation>
    <scope>NUCLEOTIDE SEQUENCE [LARGE SCALE GENOMIC DNA]</scope>
    <source>
        <strain evidence="3">92-19</strain>
    </source>
</reference>
<keyword evidence="3" id="KW-1185">Reference proteome</keyword>
<proteinExistence type="predicted"/>
<feature type="signal peptide" evidence="1">
    <location>
        <begin position="1"/>
        <end position="19"/>
    </location>
</feature>
<evidence type="ECO:0000256" key="1">
    <source>
        <dbReference type="SAM" id="SignalP"/>
    </source>
</evidence>
<dbReference type="Proteomes" id="UP001209076">
    <property type="component" value="Unassembled WGS sequence"/>
</dbReference>
<accession>A0ABT2PX37</accession>
<evidence type="ECO:0000313" key="2">
    <source>
        <dbReference type="EMBL" id="MCU0104287.1"/>
    </source>
</evidence>
<feature type="chain" id="PRO_5045996179" description="SLH domain-containing protein" evidence="1">
    <location>
        <begin position="20"/>
        <end position="408"/>
    </location>
</feature>
<name>A0ABT2PX37_9MOLU</name>
<organism evidence="2 3">
    <name type="scientific">Paracholeplasma vituli</name>
    <dbReference type="NCBI Taxonomy" id="69473"/>
    <lineage>
        <taxon>Bacteria</taxon>
        <taxon>Bacillati</taxon>
        <taxon>Mycoplasmatota</taxon>
        <taxon>Mollicutes</taxon>
        <taxon>Acholeplasmatales</taxon>
        <taxon>Acholeplasmataceae</taxon>
        <taxon>Paracholeplasma</taxon>
    </lineage>
</organism>
<dbReference type="RefSeq" id="WP_262095510.1">
    <property type="nucleotide sequence ID" value="NZ_JAOEGN010000002.1"/>
</dbReference>
<keyword evidence="1" id="KW-0732">Signal</keyword>
<dbReference type="PROSITE" id="PS51257">
    <property type="entry name" value="PROKAR_LIPOPROTEIN"/>
    <property type="match status" value="1"/>
</dbReference>
<comment type="caution">
    <text evidence="2">The sequence shown here is derived from an EMBL/GenBank/DDBJ whole genome shotgun (WGS) entry which is preliminary data.</text>
</comment>
<sequence length="408" mass="47578">MKKSMIFVFSLFVVLTTVACSSNKPVEFKTLRDAASYYQESLTEVIQNGQAKPEDSNMPITDANRLVSRAEFLAIYETMKDTSQVLYLSEHLKNYSMLLEDLNKQLVTATDQTELTTKLSNLEDISTDFEIFLAEDSSLIFEYTKTRLGREGEFNLQTRIEIGEKNKKLFIKELAQRPTNTQYEYYEFIEASSIFEIEYSSQTEFSFRSTNLKTNEYVWLMENVDARMNPRTFHLWYNPKTNIQTIFEKTTHMRRELHLMNEQGTFFTYKDIENGPISLWFQLLEATNWDQAYAGYTDVYLVGVYRKNASVFSDANYQFNTLYDPVNKIANVGVFMDATSETFTNELLSLEKYGLSFYENKLTTDYITNTLNSAQNDSKHLFFYQGIDFQSGNVLDEFIDKIDIDLFV</sequence>
<gene>
    <name evidence="2" type="ORF">N7603_01300</name>
</gene>